<feature type="region of interest" description="Disordered" evidence="1">
    <location>
        <begin position="59"/>
        <end position="87"/>
    </location>
</feature>
<proteinExistence type="predicted"/>
<name>A0A0N4T7K3_BRUPA</name>
<evidence type="ECO:0000313" key="3">
    <source>
        <dbReference type="Proteomes" id="UP000278627"/>
    </source>
</evidence>
<gene>
    <name evidence="2" type="ORF">BPAG_LOCUS4154</name>
</gene>
<protein>
    <submittedName>
        <fullName evidence="4">Deleted in azoospermia-associated protein 2</fullName>
    </submittedName>
</protein>
<keyword evidence="3" id="KW-1185">Reference proteome</keyword>
<reference evidence="4" key="1">
    <citation type="submission" date="2017-02" db="UniProtKB">
        <authorList>
            <consortium name="WormBaseParasite"/>
        </authorList>
    </citation>
    <scope>IDENTIFICATION</scope>
</reference>
<evidence type="ECO:0000313" key="2">
    <source>
        <dbReference type="EMBL" id="VDN85340.1"/>
    </source>
</evidence>
<accession>A0A0N4T7K3</accession>
<dbReference type="EMBL" id="UZAD01001796">
    <property type="protein sequence ID" value="VDN85340.1"/>
    <property type="molecule type" value="Genomic_DNA"/>
</dbReference>
<organism evidence="4">
    <name type="scientific">Brugia pahangi</name>
    <name type="common">Filarial nematode worm</name>
    <dbReference type="NCBI Taxonomy" id="6280"/>
    <lineage>
        <taxon>Eukaryota</taxon>
        <taxon>Metazoa</taxon>
        <taxon>Ecdysozoa</taxon>
        <taxon>Nematoda</taxon>
        <taxon>Chromadorea</taxon>
        <taxon>Rhabditida</taxon>
        <taxon>Spirurina</taxon>
        <taxon>Spiruromorpha</taxon>
        <taxon>Filarioidea</taxon>
        <taxon>Onchocercidae</taxon>
        <taxon>Brugia</taxon>
    </lineage>
</organism>
<evidence type="ECO:0000313" key="4">
    <source>
        <dbReference type="WBParaSite" id="BPAG_0000419001-mRNA-1"/>
    </source>
</evidence>
<feature type="compositionally biased region" description="Polar residues" evidence="1">
    <location>
        <begin position="63"/>
        <end position="80"/>
    </location>
</feature>
<evidence type="ECO:0000256" key="1">
    <source>
        <dbReference type="SAM" id="MobiDB-lite"/>
    </source>
</evidence>
<dbReference type="SUPFAM" id="SSF56954">
    <property type="entry name" value="Outer membrane efflux proteins (OEP)"/>
    <property type="match status" value="1"/>
</dbReference>
<dbReference type="Proteomes" id="UP000278627">
    <property type="component" value="Unassembled WGS sequence"/>
</dbReference>
<reference evidence="2 3" key="2">
    <citation type="submission" date="2018-11" db="EMBL/GenBank/DDBJ databases">
        <authorList>
            <consortium name="Pathogen Informatics"/>
        </authorList>
    </citation>
    <scope>NUCLEOTIDE SEQUENCE [LARGE SCALE GENOMIC DNA]</scope>
</reference>
<dbReference type="STRING" id="6280.A0A0N4T7K3"/>
<dbReference type="AlphaFoldDB" id="A0A0N4T7K3"/>
<dbReference type="WBParaSite" id="BPAG_0000419001-mRNA-1">
    <property type="protein sequence ID" value="BPAG_0000419001-mRNA-1"/>
    <property type="gene ID" value="BPAG_0000419001"/>
</dbReference>
<sequence length="158" mass="17494">MTWGPQMTAATAGQFQSMQTLDQRGLPTMPYYPMPIIGPSASMPYGLSSPYLLSPYATLPLPGNTSSSEQQPSTTNSNIPGSPLEGQHDLTTYQLSLSLDQYNQHLIRSQLDQAQQTAQVASCQVQLLRDQLTSETTARIEAQVCHIYFSIKKKRKQK</sequence>